<dbReference type="SUPFAM" id="SSF63380">
    <property type="entry name" value="Riboflavin synthase domain-like"/>
    <property type="match status" value="1"/>
</dbReference>
<dbReference type="Pfam" id="PF08021">
    <property type="entry name" value="FAD_binding_9"/>
    <property type="match status" value="1"/>
</dbReference>
<gene>
    <name evidence="2" type="ORF">GJ699_12755</name>
</gene>
<comment type="caution">
    <text evidence="2">The sequence shown here is derived from an EMBL/GenBank/DDBJ whole genome shotgun (WGS) entry which is preliminary data.</text>
</comment>
<accession>A0A6I2KZ97</accession>
<evidence type="ECO:0000313" key="2">
    <source>
        <dbReference type="EMBL" id="MRW90862.1"/>
    </source>
</evidence>
<dbReference type="Proteomes" id="UP000433309">
    <property type="component" value="Unassembled WGS sequence"/>
</dbReference>
<dbReference type="PROSITE" id="PS51384">
    <property type="entry name" value="FAD_FR"/>
    <property type="match status" value="1"/>
</dbReference>
<dbReference type="Gene3D" id="3.40.50.80">
    <property type="entry name" value="Nucleotide-binding domain of ferredoxin-NADP reductase (FNR) module"/>
    <property type="match status" value="1"/>
</dbReference>
<dbReference type="CDD" id="cd06193">
    <property type="entry name" value="siderophore_interacting"/>
    <property type="match status" value="1"/>
</dbReference>
<dbReference type="PANTHER" id="PTHR30157:SF0">
    <property type="entry name" value="NADPH-DEPENDENT FERRIC-CHELATE REDUCTASE"/>
    <property type="match status" value="1"/>
</dbReference>
<evidence type="ECO:0000313" key="3">
    <source>
        <dbReference type="Proteomes" id="UP000433309"/>
    </source>
</evidence>
<organism evidence="2 3">
    <name type="scientific">Duganella guangzhouensis</name>
    <dbReference type="NCBI Taxonomy" id="2666084"/>
    <lineage>
        <taxon>Bacteria</taxon>
        <taxon>Pseudomonadati</taxon>
        <taxon>Pseudomonadota</taxon>
        <taxon>Betaproteobacteria</taxon>
        <taxon>Burkholderiales</taxon>
        <taxon>Oxalobacteraceae</taxon>
        <taxon>Telluria group</taxon>
        <taxon>Duganella</taxon>
    </lineage>
</organism>
<dbReference type="EMBL" id="WKJK01000006">
    <property type="protein sequence ID" value="MRW90862.1"/>
    <property type="molecule type" value="Genomic_DNA"/>
</dbReference>
<dbReference type="InterPro" id="IPR039374">
    <property type="entry name" value="SIP_fam"/>
</dbReference>
<dbReference type="InterPro" id="IPR013113">
    <property type="entry name" value="SIP_FAD-bd"/>
</dbReference>
<dbReference type="GO" id="GO:0016491">
    <property type="term" value="F:oxidoreductase activity"/>
    <property type="evidence" value="ECO:0007669"/>
    <property type="project" value="InterPro"/>
</dbReference>
<dbReference type="RefSeq" id="WP_154376734.1">
    <property type="nucleotide sequence ID" value="NZ_WKJK01000006.1"/>
</dbReference>
<protein>
    <submittedName>
        <fullName evidence="2">Siderophore-interacting protein</fullName>
    </submittedName>
</protein>
<dbReference type="PANTHER" id="PTHR30157">
    <property type="entry name" value="FERRIC REDUCTASE, NADPH-DEPENDENT"/>
    <property type="match status" value="1"/>
</dbReference>
<name>A0A6I2KZ97_9BURK</name>
<proteinExistence type="predicted"/>
<dbReference type="InterPro" id="IPR039261">
    <property type="entry name" value="FNR_nucleotide-bd"/>
</dbReference>
<keyword evidence="3" id="KW-1185">Reference proteome</keyword>
<dbReference type="InterPro" id="IPR017927">
    <property type="entry name" value="FAD-bd_FR_type"/>
</dbReference>
<reference evidence="2 3" key="1">
    <citation type="submission" date="2019-11" db="EMBL/GenBank/DDBJ databases">
        <title>Novel species isolated from a subtropical stream in China.</title>
        <authorList>
            <person name="Lu H."/>
        </authorList>
    </citation>
    <scope>NUCLEOTIDE SEQUENCE [LARGE SCALE GENOMIC DNA]</scope>
    <source>
        <strain evidence="2 3">FT80W</strain>
    </source>
</reference>
<evidence type="ECO:0000259" key="1">
    <source>
        <dbReference type="PROSITE" id="PS51384"/>
    </source>
</evidence>
<dbReference type="Gene3D" id="2.40.30.10">
    <property type="entry name" value="Translation factors"/>
    <property type="match status" value="1"/>
</dbReference>
<dbReference type="AlphaFoldDB" id="A0A6I2KZ97"/>
<sequence length="234" mass="25145">MNTHTPAKRAGLIETAFQKLLTRSAQVVEVEDIGSNFRLVTLAGDDLCGVDWTPGDKIQVSLAGWVRRTYTPIDWDAVDGRTRILIYLHGDAPGTRWARTLRAGDNCAFFGPRKSVRLAPSASPVILSGDETALGLAAALASQASLHMLCEVSARADVMAVIDRLQLEQVQLVGPGESAAALVALLRTQPMADLVLTGQGGAIQQISRQLRTEGVDPTRRQSKAYWVTGKTGLD</sequence>
<feature type="domain" description="FAD-binding FR-type" evidence="1">
    <location>
        <begin position="20"/>
        <end position="119"/>
    </location>
</feature>
<dbReference type="InterPro" id="IPR017938">
    <property type="entry name" value="Riboflavin_synthase-like_b-brl"/>
</dbReference>